<dbReference type="Gene3D" id="1.20.5.1030">
    <property type="entry name" value="Preprotein translocase secy subunit"/>
    <property type="match status" value="1"/>
</dbReference>
<organism evidence="10 11">
    <name type="scientific">Caldicoprobacter faecalis</name>
    <dbReference type="NCBI Taxonomy" id="937334"/>
    <lineage>
        <taxon>Bacteria</taxon>
        <taxon>Bacillati</taxon>
        <taxon>Bacillota</taxon>
        <taxon>Clostridia</taxon>
        <taxon>Caldicoprobacterales</taxon>
        <taxon>Caldicoprobacteraceae</taxon>
        <taxon>Caldicoprobacter</taxon>
    </lineage>
</organism>
<dbReference type="PANTHER" id="PTHR33910">
    <property type="entry name" value="PROTEIN TRANSLOCASE SUBUNIT SECE"/>
    <property type="match status" value="1"/>
</dbReference>
<dbReference type="GO" id="GO:0008320">
    <property type="term" value="F:protein transmembrane transporter activity"/>
    <property type="evidence" value="ECO:0007669"/>
    <property type="project" value="UniProtKB-UniRule"/>
</dbReference>
<evidence type="ECO:0000256" key="3">
    <source>
        <dbReference type="ARBA" id="ARBA00022475"/>
    </source>
</evidence>
<keyword evidence="4 9" id="KW-0812">Transmembrane</keyword>
<gene>
    <name evidence="9" type="primary">secE</name>
    <name evidence="10" type="ORF">SAMN05444406_1479</name>
</gene>
<comment type="subunit">
    <text evidence="9">Component of the Sec protein translocase complex. Heterotrimer consisting of SecY, SecE and SecG subunits. The heterotrimers can form oligomers, although 1 heterotrimer is thought to be able to translocate proteins. Interacts with the ribosome. Interacts with SecDF, and other proteins may be involved. Interacts with SecA.</text>
</comment>
<evidence type="ECO:0000256" key="9">
    <source>
        <dbReference type="HAMAP-Rule" id="MF_00422"/>
    </source>
</evidence>
<evidence type="ECO:0000256" key="1">
    <source>
        <dbReference type="ARBA" id="ARBA00004370"/>
    </source>
</evidence>
<dbReference type="STRING" id="937334.SAMN05444406_1479"/>
<dbReference type="AlphaFoldDB" id="A0A1I5YHP1"/>
<comment type="similarity">
    <text evidence="9">Belongs to the SecE/SEC61-gamma family.</text>
</comment>
<protein>
    <recommendedName>
        <fullName evidence="9">Protein translocase subunit SecE</fullName>
    </recommendedName>
</protein>
<keyword evidence="3 9" id="KW-1003">Cell membrane</keyword>
<keyword evidence="7 9" id="KW-0811">Translocation</keyword>
<name>A0A1I5YHP1_9FIRM</name>
<dbReference type="GO" id="GO:0005886">
    <property type="term" value="C:plasma membrane"/>
    <property type="evidence" value="ECO:0007669"/>
    <property type="project" value="UniProtKB-SubCell"/>
</dbReference>
<accession>A0A1I5YHP1</accession>
<dbReference type="GO" id="GO:0065002">
    <property type="term" value="P:intracellular protein transmembrane transport"/>
    <property type="evidence" value="ECO:0007669"/>
    <property type="project" value="UniProtKB-UniRule"/>
</dbReference>
<evidence type="ECO:0000256" key="7">
    <source>
        <dbReference type="ARBA" id="ARBA00023010"/>
    </source>
</evidence>
<comment type="function">
    <text evidence="9">Essential subunit of the Sec protein translocation channel SecYEG. Clamps together the 2 halves of SecY. May contact the channel plug during translocation.</text>
</comment>
<dbReference type="PANTHER" id="PTHR33910:SF1">
    <property type="entry name" value="PROTEIN TRANSLOCASE SUBUNIT SECE"/>
    <property type="match status" value="1"/>
</dbReference>
<dbReference type="InterPro" id="IPR001901">
    <property type="entry name" value="Translocase_SecE/Sec61-g"/>
</dbReference>
<dbReference type="NCBIfam" id="TIGR00964">
    <property type="entry name" value="secE_bact"/>
    <property type="match status" value="1"/>
</dbReference>
<reference evidence="10 11" key="1">
    <citation type="submission" date="2016-10" db="EMBL/GenBank/DDBJ databases">
        <authorList>
            <person name="de Groot N.N."/>
        </authorList>
    </citation>
    <scope>NUCLEOTIDE SEQUENCE [LARGE SCALE GENOMIC DNA]</scope>
    <source>
        <strain evidence="10 11">DSM 20678</strain>
    </source>
</reference>
<evidence type="ECO:0000256" key="8">
    <source>
        <dbReference type="ARBA" id="ARBA00023136"/>
    </source>
</evidence>
<dbReference type="EMBL" id="FOXR01000047">
    <property type="protein sequence ID" value="SFQ43742.1"/>
    <property type="molecule type" value="Genomic_DNA"/>
</dbReference>
<dbReference type="GO" id="GO:0006605">
    <property type="term" value="P:protein targeting"/>
    <property type="evidence" value="ECO:0007669"/>
    <property type="project" value="UniProtKB-UniRule"/>
</dbReference>
<dbReference type="GO" id="GO:0043952">
    <property type="term" value="P:protein transport by the Sec complex"/>
    <property type="evidence" value="ECO:0007669"/>
    <property type="project" value="UniProtKB-UniRule"/>
</dbReference>
<keyword evidence="8 9" id="KW-0472">Membrane</keyword>
<evidence type="ECO:0000256" key="5">
    <source>
        <dbReference type="ARBA" id="ARBA00022927"/>
    </source>
</evidence>
<evidence type="ECO:0000313" key="11">
    <source>
        <dbReference type="Proteomes" id="UP000198577"/>
    </source>
</evidence>
<evidence type="ECO:0000313" key="10">
    <source>
        <dbReference type="EMBL" id="SFQ43742.1"/>
    </source>
</evidence>
<comment type="subcellular location">
    <subcellularLocation>
        <location evidence="9">Cell membrane</location>
        <topology evidence="9">Single-pass membrane protein</topology>
    </subcellularLocation>
    <subcellularLocation>
        <location evidence="1">Membrane</location>
    </subcellularLocation>
</comment>
<dbReference type="HAMAP" id="MF_00422">
    <property type="entry name" value="SecE"/>
    <property type="match status" value="1"/>
</dbReference>
<dbReference type="GO" id="GO:0009306">
    <property type="term" value="P:protein secretion"/>
    <property type="evidence" value="ECO:0007669"/>
    <property type="project" value="UniProtKB-UniRule"/>
</dbReference>
<keyword evidence="11" id="KW-1185">Reference proteome</keyword>
<dbReference type="InterPro" id="IPR038379">
    <property type="entry name" value="SecE_sf"/>
</dbReference>
<sequence>MMAKIAQGKAEAKMSGRRKRIAKYFRDVISEVKKVSWPDRKELVNATIAAIVFIVIFAIVVGIVDLILGQLLKLIT</sequence>
<keyword evidence="6 9" id="KW-1133">Transmembrane helix</keyword>
<dbReference type="Proteomes" id="UP000198577">
    <property type="component" value="Unassembled WGS sequence"/>
</dbReference>
<dbReference type="Pfam" id="PF00584">
    <property type="entry name" value="SecE"/>
    <property type="match status" value="1"/>
</dbReference>
<keyword evidence="5 9" id="KW-0653">Protein transport</keyword>
<evidence type="ECO:0000256" key="6">
    <source>
        <dbReference type="ARBA" id="ARBA00022989"/>
    </source>
</evidence>
<keyword evidence="2 9" id="KW-0813">Transport</keyword>
<feature type="transmembrane region" description="Helical" evidence="9">
    <location>
        <begin position="43"/>
        <end position="68"/>
    </location>
</feature>
<evidence type="ECO:0000256" key="2">
    <source>
        <dbReference type="ARBA" id="ARBA00022448"/>
    </source>
</evidence>
<evidence type="ECO:0000256" key="4">
    <source>
        <dbReference type="ARBA" id="ARBA00022692"/>
    </source>
</evidence>
<dbReference type="InterPro" id="IPR005807">
    <property type="entry name" value="SecE_bac"/>
</dbReference>
<proteinExistence type="inferred from homology"/>